<dbReference type="EMBL" id="HBGF01011585">
    <property type="protein sequence ID" value="CAD9101985.1"/>
    <property type="molecule type" value="Transcribed_RNA"/>
</dbReference>
<feature type="compositionally biased region" description="Basic residues" evidence="1">
    <location>
        <begin position="97"/>
        <end position="114"/>
    </location>
</feature>
<evidence type="ECO:0000313" key="2">
    <source>
        <dbReference type="EMBL" id="CAD9101985.1"/>
    </source>
</evidence>
<reference evidence="2" key="1">
    <citation type="submission" date="2021-01" db="EMBL/GenBank/DDBJ databases">
        <authorList>
            <person name="Corre E."/>
            <person name="Pelletier E."/>
            <person name="Niang G."/>
            <person name="Scheremetjew M."/>
            <person name="Finn R."/>
            <person name="Kale V."/>
            <person name="Holt S."/>
            <person name="Cochrane G."/>
            <person name="Meng A."/>
            <person name="Brown T."/>
            <person name="Cohen L."/>
        </authorList>
    </citation>
    <scope>NUCLEOTIDE SEQUENCE</scope>
    <source>
        <strain evidence="2">CCAP 1951/1</strain>
    </source>
</reference>
<feature type="compositionally biased region" description="Acidic residues" evidence="1">
    <location>
        <begin position="19"/>
        <end position="33"/>
    </location>
</feature>
<feature type="region of interest" description="Disordered" evidence="1">
    <location>
        <begin position="1"/>
        <end position="315"/>
    </location>
</feature>
<feature type="compositionally biased region" description="Basic and acidic residues" evidence="1">
    <location>
        <begin position="364"/>
        <end position="377"/>
    </location>
</feature>
<sequence length="664" mass="69884">MPGEWVNTRPPPKPASDGGDSDYADDWFNDTDEDSPKAKKASPTKQTSKAEPSRPEPSSPPPPPPTEPPSEPQADDKAPVVHSEESAALTSQESKPAKSKKPRKAAQKTAKARKPSIPEPATWTEGDVPESSAKPSATVADTGEATAPTEANPTEATPTEATPTEAKPVRAGVPLSLQSPPPKQDQAATVSDGKDATASGVPEPPKDSSSRRSSKAAAWLTDSDDDEPGETQPDAAANDTPNADAADDGGSTVEAISAPQEGGASPTPSRTPTPRGATDDSSTVHDAPAIGEASDAPAEDDQAPPSWLSRIAAPRAVSKTYAQIEAERKAAEEAEARRRERYVANLKKNGVSDRIEALGAPRAQKVDPRAGRPPPEIEERQRVANLKFKESSKRRAQEFDKALEREQQRLFARFNEYAVAHGMQPLPEPGDDEDADAAAVAMVLATTSLTGVVSAPPKSSPQRRPHHRRHDELDTTTTWDSGTARTHLEEHQSTSSGLSPSRARAAGVREDGTVRIAGHVSDHPTSTERHTFRPNHWKHNAEGSEDAVSSGVPSPDRAAGAGRARSQVHPAHSTAKAATPTPSTVGYQPSPAAQGPRSTASSTPVPGSVGVHTKRTRCIGAGGLSVIDGAVADFLLGDGNVRHSRVPAMYKRRAGNSKPPVARQ</sequence>
<organism evidence="2">
    <name type="scientific">Neobodo designis</name>
    <name type="common">Flagellated protozoan</name>
    <name type="synonym">Bodo designis</name>
    <dbReference type="NCBI Taxonomy" id="312471"/>
    <lineage>
        <taxon>Eukaryota</taxon>
        <taxon>Discoba</taxon>
        <taxon>Euglenozoa</taxon>
        <taxon>Kinetoplastea</taxon>
        <taxon>Metakinetoplastina</taxon>
        <taxon>Neobodonida</taxon>
        <taxon>Neobodo</taxon>
    </lineage>
</organism>
<evidence type="ECO:0000256" key="1">
    <source>
        <dbReference type="SAM" id="MobiDB-lite"/>
    </source>
</evidence>
<feature type="compositionally biased region" description="Basic and acidic residues" evidence="1">
    <location>
        <begin position="520"/>
        <end position="531"/>
    </location>
</feature>
<feature type="compositionally biased region" description="Low complexity" evidence="1">
    <location>
        <begin position="144"/>
        <end position="166"/>
    </location>
</feature>
<accession>A0A7S1PT01</accession>
<feature type="compositionally biased region" description="Polar residues" evidence="1">
    <location>
        <begin position="475"/>
        <end position="484"/>
    </location>
</feature>
<feature type="compositionally biased region" description="Polar residues" evidence="1">
    <location>
        <begin position="596"/>
        <end position="605"/>
    </location>
</feature>
<feature type="region of interest" description="Disordered" evidence="1">
    <location>
        <begin position="448"/>
        <end position="611"/>
    </location>
</feature>
<dbReference type="AlphaFoldDB" id="A0A7S1PT01"/>
<gene>
    <name evidence="2" type="ORF">NDES1114_LOCUS7728</name>
</gene>
<protein>
    <submittedName>
        <fullName evidence="2">Uncharacterized protein</fullName>
    </submittedName>
</protein>
<feature type="region of interest" description="Disordered" evidence="1">
    <location>
        <begin position="354"/>
        <end position="377"/>
    </location>
</feature>
<feature type="compositionally biased region" description="Low complexity" evidence="1">
    <location>
        <begin position="569"/>
        <end position="584"/>
    </location>
</feature>
<feature type="compositionally biased region" description="Low complexity" evidence="1">
    <location>
        <begin position="233"/>
        <end position="244"/>
    </location>
</feature>
<feature type="compositionally biased region" description="Basic and acidic residues" evidence="1">
    <location>
        <begin position="74"/>
        <end position="85"/>
    </location>
</feature>
<feature type="compositionally biased region" description="Pro residues" evidence="1">
    <location>
        <begin position="55"/>
        <end position="71"/>
    </location>
</feature>
<proteinExistence type="predicted"/>
<name>A0A7S1PT01_NEODS</name>
<feature type="compositionally biased region" description="Low complexity" evidence="1">
    <location>
        <begin position="263"/>
        <end position="276"/>
    </location>
</feature>